<sequence length="111" mass="12780">MKNMDIKSLLDNIEKKVCQQEITSDSDVTRLINNEINSAINLKSNPDAIDQYFKNANCTTLECYLQHLQALEEKLKAPSNITAQCKAVEERDINRRLLLILNRIKGFSRKQ</sequence>
<evidence type="ECO:0000313" key="1">
    <source>
        <dbReference type="EMBL" id="RAU81477.1"/>
    </source>
</evidence>
<dbReference type="EMBL" id="QMDV01000005">
    <property type="protein sequence ID" value="RAU81477.1"/>
    <property type="molecule type" value="Genomic_DNA"/>
</dbReference>
<name>A0A364RB66_9BACT</name>
<evidence type="ECO:0000313" key="2">
    <source>
        <dbReference type="Proteomes" id="UP000251692"/>
    </source>
</evidence>
<keyword evidence="2" id="KW-1185">Reference proteome</keyword>
<comment type="caution">
    <text evidence="1">The sequence shown here is derived from an EMBL/GenBank/DDBJ whole genome shotgun (WGS) entry which is preliminary data.</text>
</comment>
<proteinExistence type="predicted"/>
<organism evidence="1 2">
    <name type="scientific">Pontibacter arcticus</name>
    <dbReference type="NCBI Taxonomy" id="2080288"/>
    <lineage>
        <taxon>Bacteria</taxon>
        <taxon>Pseudomonadati</taxon>
        <taxon>Bacteroidota</taxon>
        <taxon>Cytophagia</taxon>
        <taxon>Cytophagales</taxon>
        <taxon>Hymenobacteraceae</taxon>
        <taxon>Pontibacter</taxon>
    </lineage>
</organism>
<dbReference type="OrthoDB" id="853159at2"/>
<reference evidence="1 2" key="2">
    <citation type="submission" date="2018-07" db="EMBL/GenBank/DDBJ databases">
        <title>Pontibacter sp. 2b14 genomic sequence and assembly.</title>
        <authorList>
            <person name="Du Z.-J."/>
        </authorList>
    </citation>
    <scope>NUCLEOTIDE SEQUENCE [LARGE SCALE GENOMIC DNA]</scope>
    <source>
        <strain evidence="1 2">2b14</strain>
    </source>
</reference>
<accession>A0A364RB66</accession>
<dbReference type="AlphaFoldDB" id="A0A364RB66"/>
<dbReference type="Proteomes" id="UP000251692">
    <property type="component" value="Unassembled WGS sequence"/>
</dbReference>
<reference evidence="1 2" key="1">
    <citation type="submission" date="2018-06" db="EMBL/GenBank/DDBJ databases">
        <authorList>
            <person name="Liu Z.-W."/>
        </authorList>
    </citation>
    <scope>NUCLEOTIDE SEQUENCE [LARGE SCALE GENOMIC DNA]</scope>
    <source>
        <strain evidence="1 2">2b14</strain>
    </source>
</reference>
<protein>
    <submittedName>
        <fullName evidence="1">Uncharacterized protein</fullName>
    </submittedName>
</protein>
<gene>
    <name evidence="1" type="ORF">DP923_15305</name>
</gene>
<dbReference type="RefSeq" id="WP_112306767.1">
    <property type="nucleotide sequence ID" value="NZ_QMDV01000005.1"/>
</dbReference>